<dbReference type="OrthoDB" id="407198at2759"/>
<dbReference type="InterPro" id="IPR002156">
    <property type="entry name" value="RNaseH_domain"/>
</dbReference>
<dbReference type="GO" id="GO:0004523">
    <property type="term" value="F:RNA-DNA hybrid ribonuclease activity"/>
    <property type="evidence" value="ECO:0000318"/>
    <property type="project" value="GO_Central"/>
</dbReference>
<dbReference type="GO" id="GO:0043137">
    <property type="term" value="P:DNA replication, removal of RNA primer"/>
    <property type="evidence" value="ECO:0000318"/>
    <property type="project" value="GO_Central"/>
</dbReference>
<dbReference type="EnsemblMetazoa" id="PPA35423.1">
    <property type="protein sequence ID" value="PPA35423.1"/>
    <property type="gene ID" value="WBGene00273792"/>
</dbReference>
<proteinExistence type="predicted"/>
<dbReference type="InterPro" id="IPR036397">
    <property type="entry name" value="RNaseH_sf"/>
</dbReference>
<dbReference type="AlphaFoldDB" id="A0A2A6B5Q4"/>
<keyword evidence="2" id="KW-1185">Reference proteome</keyword>
<organism evidence="1 2">
    <name type="scientific">Pristionchus pacificus</name>
    <name type="common">Parasitic nematode worm</name>
    <dbReference type="NCBI Taxonomy" id="54126"/>
    <lineage>
        <taxon>Eukaryota</taxon>
        <taxon>Metazoa</taxon>
        <taxon>Ecdysozoa</taxon>
        <taxon>Nematoda</taxon>
        <taxon>Chromadorea</taxon>
        <taxon>Rhabditida</taxon>
        <taxon>Rhabditina</taxon>
        <taxon>Diplogasteromorpha</taxon>
        <taxon>Diplogasteroidea</taxon>
        <taxon>Neodiplogasteridae</taxon>
        <taxon>Pristionchus</taxon>
    </lineage>
</organism>
<dbReference type="Proteomes" id="UP000005239">
    <property type="component" value="Unassembled WGS sequence"/>
</dbReference>
<protein>
    <submittedName>
        <fullName evidence="1">RNase H domain-containing protein</fullName>
    </submittedName>
</protein>
<gene>
    <name evidence="1" type="primary">WBGene00273792</name>
</gene>
<dbReference type="Gene3D" id="3.30.420.10">
    <property type="entry name" value="Ribonuclease H-like superfamily/Ribonuclease H"/>
    <property type="match status" value="2"/>
</dbReference>
<accession>A0A2A6B5Q4</accession>
<name>A0A2A6B5Q4_PRIPA</name>
<dbReference type="InterPro" id="IPR012337">
    <property type="entry name" value="RNaseH-like_sf"/>
</dbReference>
<evidence type="ECO:0000313" key="2">
    <source>
        <dbReference type="Proteomes" id="UP000005239"/>
    </source>
</evidence>
<dbReference type="PROSITE" id="PS50879">
    <property type="entry name" value="RNASE_H_1"/>
    <property type="match status" value="1"/>
</dbReference>
<reference evidence="1" key="2">
    <citation type="submission" date="2022-06" db="UniProtKB">
        <authorList>
            <consortium name="EnsemblMetazoa"/>
        </authorList>
    </citation>
    <scope>IDENTIFICATION</scope>
    <source>
        <strain evidence="1">PS312</strain>
    </source>
</reference>
<sequence>MRGSIVRLASIDALPWDAFIQSIPSKTSEAAKKVIEEERPFSLAPHAFVDYSYGKTSIIWPGNEFSTVRLSFTERNVYYRHLKPLQYALSQALSAGINHVFLHTQNEIAYKRIWVHKFGFRGRDDLDGNVASSGGARRLGRIDIQSHFSRRPIGCGEKVARRTFNGKQELDIFKLLWRSMEASDAPVKSRLILEKGEMDPSMKPKEVRDISELEFVEELGNAIDRLKESIASQTLLRSVETVRTTGVRYTARNGIDYSINGVYWGKDDPRNTVINSQNDPTDFQGVMLKSIVKALEQAKADGLKQIHVQSDFRFLKEPDYRKALERLKMRDFATWQGNLVPNAEQYEKILKLWNEFDKVVLEYRPAWHPNRPGNDVMQLLKEEEKKRNPNAIDFTSPDYKCDWEFSPDDTPLAGRMVPTVYVAGKLEVKLNGYKAGSCASLWVPDTIQNLQVKQRPLGSIQRVSIFPVTLFRSQLMAILDALREAQTRKISEIRIITDSLHFMHFFTTGWQKRDGSPVANEKLFLKIKALTEEITVHFKGVKYEEDCEDDLLKKVHEMASDGLGYPMNNRDTKEYDMKVEELLEGKNDVYAFEGTSTRRARIFKKAEGCPLGVLWDRMDGVPLEGEEAESADACLVGVSKKTPAAMLLAVLEHADRTWLDTIVIRTNQANLVQATLGFLEVWHRYEWNDRRYGQLKEVETWKRIWEIKERIEIVWDLIVDVDEVKDEIYLAKYRKQVRQKKKTGRPKKKQKGIPE</sequence>
<dbReference type="SUPFAM" id="SSF53098">
    <property type="entry name" value="Ribonuclease H-like"/>
    <property type="match status" value="2"/>
</dbReference>
<evidence type="ECO:0000313" key="1">
    <source>
        <dbReference type="EnsemblMetazoa" id="PPA35423.1"/>
    </source>
</evidence>
<dbReference type="GO" id="GO:0003676">
    <property type="term" value="F:nucleic acid binding"/>
    <property type="evidence" value="ECO:0007669"/>
    <property type="project" value="InterPro"/>
</dbReference>
<reference evidence="2" key="1">
    <citation type="journal article" date="2008" name="Nat. Genet.">
        <title>The Pristionchus pacificus genome provides a unique perspective on nematode lifestyle and parasitism.</title>
        <authorList>
            <person name="Dieterich C."/>
            <person name="Clifton S.W."/>
            <person name="Schuster L.N."/>
            <person name="Chinwalla A."/>
            <person name="Delehaunty K."/>
            <person name="Dinkelacker I."/>
            <person name="Fulton L."/>
            <person name="Fulton R."/>
            <person name="Godfrey J."/>
            <person name="Minx P."/>
            <person name="Mitreva M."/>
            <person name="Roeseler W."/>
            <person name="Tian H."/>
            <person name="Witte H."/>
            <person name="Yang S.P."/>
            <person name="Wilson R.K."/>
            <person name="Sommer R.J."/>
        </authorList>
    </citation>
    <scope>NUCLEOTIDE SEQUENCE [LARGE SCALE GENOMIC DNA]</scope>
    <source>
        <strain evidence="2">PS312</strain>
    </source>
</reference>
<accession>A0A8R1YSM9</accession>